<reference evidence="2" key="1">
    <citation type="journal article" date="2020" name="bioRxiv">
        <title>A rank-normalized archaeal taxonomy based on genome phylogeny resolves widespread incomplete and uneven classifications.</title>
        <authorList>
            <person name="Rinke C."/>
            <person name="Chuvochina M."/>
            <person name="Mussig A.J."/>
            <person name="Chaumeil P.-A."/>
            <person name="Waite D.W."/>
            <person name="Whitman W.B."/>
            <person name="Parks D.H."/>
            <person name="Hugenholtz P."/>
        </authorList>
    </citation>
    <scope>NUCLEOTIDE SEQUENCE</scope>
    <source>
        <strain evidence="2">UBA8838</strain>
    </source>
</reference>
<dbReference type="RefSeq" id="WP_010980413.1">
    <property type="nucleotide sequence ID" value="NZ_BAABQO010000001.1"/>
</dbReference>
<gene>
    <name evidence="2" type="ORF">HA332_12475</name>
</gene>
<dbReference type="OMA" id="VHEATCN"/>
<dbReference type="PANTHER" id="PTHR46018">
    <property type="entry name" value="ZINC PHOSPHODIESTERASE ELAC PROTEIN 1"/>
    <property type="match status" value="1"/>
</dbReference>
<dbReference type="SUPFAM" id="SSF56281">
    <property type="entry name" value="Metallo-hydrolase/oxidoreductase"/>
    <property type="match status" value="1"/>
</dbReference>
<dbReference type="Proteomes" id="UP000646844">
    <property type="component" value="Unassembled WGS sequence"/>
</dbReference>
<feature type="domain" description="Metallo-beta-lactamase" evidence="1">
    <location>
        <begin position="19"/>
        <end position="205"/>
    </location>
</feature>
<dbReference type="InterPro" id="IPR001279">
    <property type="entry name" value="Metallo-B-lactamas"/>
</dbReference>
<dbReference type="PANTHER" id="PTHR46018:SF2">
    <property type="entry name" value="ZINC PHOSPHODIESTERASE ELAC PROTEIN 1"/>
    <property type="match status" value="1"/>
</dbReference>
<dbReference type="GeneID" id="1460411"/>
<dbReference type="InterPro" id="IPR036866">
    <property type="entry name" value="RibonucZ/Hydroxyglut_hydro"/>
</dbReference>
<proteinExistence type="predicted"/>
<name>A0A832TRZ7_9CREN</name>
<dbReference type="Pfam" id="PF23023">
    <property type="entry name" value="Anti-Pycsar_Apyc1"/>
    <property type="match status" value="1"/>
</dbReference>
<dbReference type="EMBL" id="DUJO01000052">
    <property type="protein sequence ID" value="HII75149.1"/>
    <property type="molecule type" value="Genomic_DNA"/>
</dbReference>
<dbReference type="SMART" id="SM00849">
    <property type="entry name" value="Lactamase_B"/>
    <property type="match status" value="1"/>
</dbReference>
<evidence type="ECO:0000259" key="1">
    <source>
        <dbReference type="SMART" id="SM00849"/>
    </source>
</evidence>
<organism evidence="2 3">
    <name type="scientific">Sulfurisphaera tokodaii</name>
    <dbReference type="NCBI Taxonomy" id="111955"/>
    <lineage>
        <taxon>Archaea</taxon>
        <taxon>Thermoproteota</taxon>
        <taxon>Thermoprotei</taxon>
        <taxon>Sulfolobales</taxon>
        <taxon>Sulfolobaceae</taxon>
        <taxon>Sulfurisphaera</taxon>
    </lineage>
</organism>
<dbReference type="AlphaFoldDB" id="A0A832TRZ7"/>
<protein>
    <submittedName>
        <fullName evidence="2">MBL fold metallo-hydrolase</fullName>
    </submittedName>
</protein>
<comment type="caution">
    <text evidence="2">The sequence shown here is derived from an EMBL/GenBank/DDBJ whole genome shotgun (WGS) entry which is preliminary data.</text>
</comment>
<sequence>MKIIFIGTGAGATYGSKRVKSSIYIKSNEGTSVLLDLGTGANFKIEDLNLLDFEAIFITHLHIDHINGLFDHLVQRKILRMKEIRVYSPPGILNVLDSYVKSGNNISANVIESELPKAKISDLEIYSVEACHSIYAVSYIITDGEKKIIYTGDTLEPCETVLDEAKDADLIIHEGSCIDNCKQYGHTSVKQLIEMYDRNKLIITHIPAQIENQVKEIAKGYIIAHDGMIVDV</sequence>
<accession>A0A832TRZ7</accession>
<evidence type="ECO:0000313" key="3">
    <source>
        <dbReference type="Proteomes" id="UP000646844"/>
    </source>
</evidence>
<dbReference type="Gene3D" id="3.60.15.10">
    <property type="entry name" value="Ribonuclease Z/Hydroxyacylglutathione hydrolase-like"/>
    <property type="match status" value="1"/>
</dbReference>
<evidence type="ECO:0000313" key="2">
    <source>
        <dbReference type="EMBL" id="HII75149.1"/>
    </source>
</evidence>
<keyword evidence="2" id="KW-0378">Hydrolase</keyword>
<dbReference type="GO" id="GO:0042781">
    <property type="term" value="F:3'-tRNA processing endoribonuclease activity"/>
    <property type="evidence" value="ECO:0007669"/>
    <property type="project" value="TreeGrafter"/>
</dbReference>